<dbReference type="AlphaFoldDB" id="A0ABD1CUL1"/>
<comment type="caution">
    <text evidence="2">The sequence shown here is derived from an EMBL/GenBank/DDBJ whole genome shotgun (WGS) entry which is preliminary data.</text>
</comment>
<dbReference type="Proteomes" id="UP001562425">
    <property type="component" value="Unassembled WGS sequence"/>
</dbReference>
<feature type="compositionally biased region" description="Basic and acidic residues" evidence="1">
    <location>
        <begin position="168"/>
        <end position="196"/>
    </location>
</feature>
<evidence type="ECO:0000256" key="1">
    <source>
        <dbReference type="SAM" id="MobiDB-lite"/>
    </source>
</evidence>
<organism evidence="2 3">
    <name type="scientific">Culex pipiens pipiens</name>
    <name type="common">Northern house mosquito</name>
    <dbReference type="NCBI Taxonomy" id="38569"/>
    <lineage>
        <taxon>Eukaryota</taxon>
        <taxon>Metazoa</taxon>
        <taxon>Ecdysozoa</taxon>
        <taxon>Arthropoda</taxon>
        <taxon>Hexapoda</taxon>
        <taxon>Insecta</taxon>
        <taxon>Pterygota</taxon>
        <taxon>Neoptera</taxon>
        <taxon>Endopterygota</taxon>
        <taxon>Diptera</taxon>
        <taxon>Nematocera</taxon>
        <taxon>Culicoidea</taxon>
        <taxon>Culicidae</taxon>
        <taxon>Culicinae</taxon>
        <taxon>Culicini</taxon>
        <taxon>Culex</taxon>
        <taxon>Culex</taxon>
    </lineage>
</organism>
<sequence length="325" mass="35602">MAAFTEKVVLKWLKVQKKRPGSSHSLLDTDHGTEMWANSLDKAWLRLMAALANENMILQHTETVITRTERESPGRAATSDAKSIIDGLEDLITTTVKTSSVKIGIVELKLLFGKFKSFYCYATFDMPVQPSPPARTGPKVSTGVALRVRSVNTPPHCARYTRSKRSRSTSDPDSGRELCADERVGAERLRRPRGDSDNCTPARETTCPRGTRTLRRIEEAAPAIETAACKQGAAVQPPGPYTPHTLAFAAERRRRRLGGGRGGRRNVKATKTKQSKTALCCGSRKKIVRGFFASLKNLALFPSPFLKCPSTIDDVSSAPESSVSE</sequence>
<gene>
    <name evidence="2" type="ORF">pipiens_014451</name>
</gene>
<keyword evidence="3" id="KW-1185">Reference proteome</keyword>
<evidence type="ECO:0000313" key="3">
    <source>
        <dbReference type="Proteomes" id="UP001562425"/>
    </source>
</evidence>
<proteinExistence type="predicted"/>
<accession>A0ABD1CUL1</accession>
<evidence type="ECO:0000313" key="2">
    <source>
        <dbReference type="EMBL" id="KAL1380103.1"/>
    </source>
</evidence>
<protein>
    <submittedName>
        <fullName evidence="2">Uncharacterized protein</fullName>
    </submittedName>
</protein>
<feature type="region of interest" description="Disordered" evidence="1">
    <location>
        <begin position="156"/>
        <end position="210"/>
    </location>
</feature>
<dbReference type="EMBL" id="JBEHCU010009318">
    <property type="protein sequence ID" value="KAL1380103.1"/>
    <property type="molecule type" value="Genomic_DNA"/>
</dbReference>
<reference evidence="2 3" key="1">
    <citation type="submission" date="2024-05" db="EMBL/GenBank/DDBJ databases">
        <title>Culex pipiens pipiens assembly and annotation.</title>
        <authorList>
            <person name="Alout H."/>
            <person name="Durand T."/>
        </authorList>
    </citation>
    <scope>NUCLEOTIDE SEQUENCE [LARGE SCALE GENOMIC DNA]</scope>
    <source>
        <strain evidence="2">HA-2024</strain>
        <tissue evidence="2">Whole body</tissue>
    </source>
</reference>
<name>A0ABD1CUL1_CULPP</name>